<sequence length="226" mass="25580">MSMLNKELTAGYNRTDVGVYETREGSEDNESITLSQDSDVLCFHDDFFGIEHEFDIGVFDPPSDVRCEVPGRKKIHKAPSTNSTFGELQNSPDPKADAHGDKEESNVQHYEIFQAVHADVNTWSGAFSGLAQWPAQLDNSYRASVESDNVEGWLSNVWEHAAKGRELLCRLRSMEGRLPYEMWKIREMWRLEVELVETVVRGISCLELRSSLVETGHLNLVTGVME</sequence>
<dbReference type="EMBL" id="MU150266">
    <property type="protein sequence ID" value="KAF9462996.1"/>
    <property type="molecule type" value="Genomic_DNA"/>
</dbReference>
<accession>A0A9P6CEH7</accession>
<dbReference type="AlphaFoldDB" id="A0A9P6CEH7"/>
<comment type="caution">
    <text evidence="2">The sequence shown here is derived from an EMBL/GenBank/DDBJ whole genome shotgun (WGS) entry which is preliminary data.</text>
</comment>
<feature type="region of interest" description="Disordered" evidence="1">
    <location>
        <begin position="72"/>
        <end position="104"/>
    </location>
</feature>
<organism evidence="2 3">
    <name type="scientific">Collybia nuda</name>
    <dbReference type="NCBI Taxonomy" id="64659"/>
    <lineage>
        <taxon>Eukaryota</taxon>
        <taxon>Fungi</taxon>
        <taxon>Dikarya</taxon>
        <taxon>Basidiomycota</taxon>
        <taxon>Agaricomycotina</taxon>
        <taxon>Agaricomycetes</taxon>
        <taxon>Agaricomycetidae</taxon>
        <taxon>Agaricales</taxon>
        <taxon>Tricholomatineae</taxon>
        <taxon>Clitocybaceae</taxon>
        <taxon>Collybia</taxon>
    </lineage>
</organism>
<gene>
    <name evidence="2" type="ORF">BDZ94DRAFT_1259831</name>
</gene>
<name>A0A9P6CEH7_9AGAR</name>
<dbReference type="OrthoDB" id="3067319at2759"/>
<evidence type="ECO:0000256" key="1">
    <source>
        <dbReference type="SAM" id="MobiDB-lite"/>
    </source>
</evidence>
<feature type="compositionally biased region" description="Basic and acidic residues" evidence="1">
    <location>
        <begin position="94"/>
        <end position="104"/>
    </location>
</feature>
<evidence type="ECO:0000313" key="2">
    <source>
        <dbReference type="EMBL" id="KAF9462996.1"/>
    </source>
</evidence>
<evidence type="ECO:0000313" key="3">
    <source>
        <dbReference type="Proteomes" id="UP000807353"/>
    </source>
</evidence>
<proteinExistence type="predicted"/>
<protein>
    <submittedName>
        <fullName evidence="2">Uncharacterized protein</fullName>
    </submittedName>
</protein>
<feature type="compositionally biased region" description="Polar residues" evidence="1">
    <location>
        <begin position="79"/>
        <end position="92"/>
    </location>
</feature>
<reference evidence="2" key="1">
    <citation type="submission" date="2020-11" db="EMBL/GenBank/DDBJ databases">
        <authorList>
            <consortium name="DOE Joint Genome Institute"/>
            <person name="Ahrendt S."/>
            <person name="Riley R."/>
            <person name="Andreopoulos W."/>
            <person name="Labutti K."/>
            <person name="Pangilinan J."/>
            <person name="Ruiz-Duenas F.J."/>
            <person name="Barrasa J.M."/>
            <person name="Sanchez-Garcia M."/>
            <person name="Camarero S."/>
            <person name="Miyauchi S."/>
            <person name="Serrano A."/>
            <person name="Linde D."/>
            <person name="Babiker R."/>
            <person name="Drula E."/>
            <person name="Ayuso-Fernandez I."/>
            <person name="Pacheco R."/>
            <person name="Padilla G."/>
            <person name="Ferreira P."/>
            <person name="Barriuso J."/>
            <person name="Kellner H."/>
            <person name="Castanera R."/>
            <person name="Alfaro M."/>
            <person name="Ramirez L."/>
            <person name="Pisabarro A.G."/>
            <person name="Kuo A."/>
            <person name="Tritt A."/>
            <person name="Lipzen A."/>
            <person name="He G."/>
            <person name="Yan M."/>
            <person name="Ng V."/>
            <person name="Cullen D."/>
            <person name="Martin F."/>
            <person name="Rosso M.-N."/>
            <person name="Henrissat B."/>
            <person name="Hibbett D."/>
            <person name="Martinez A.T."/>
            <person name="Grigoriev I.V."/>
        </authorList>
    </citation>
    <scope>NUCLEOTIDE SEQUENCE</scope>
    <source>
        <strain evidence="2">CBS 247.69</strain>
    </source>
</reference>
<dbReference type="Proteomes" id="UP000807353">
    <property type="component" value="Unassembled WGS sequence"/>
</dbReference>
<keyword evidence="3" id="KW-1185">Reference proteome</keyword>